<proteinExistence type="predicted"/>
<dbReference type="EMBL" id="JBHRTS010000002">
    <property type="protein sequence ID" value="MFC3193321.1"/>
    <property type="molecule type" value="Genomic_DNA"/>
</dbReference>
<dbReference type="Proteomes" id="UP001595533">
    <property type="component" value="Unassembled WGS sequence"/>
</dbReference>
<feature type="signal peptide" evidence="1">
    <location>
        <begin position="1"/>
        <end position="19"/>
    </location>
</feature>
<accession>A0ABV7J570</accession>
<feature type="chain" id="PRO_5045219363" evidence="1">
    <location>
        <begin position="20"/>
        <end position="379"/>
    </location>
</feature>
<gene>
    <name evidence="2" type="ORF">ACFODZ_03590</name>
</gene>
<evidence type="ECO:0000256" key="1">
    <source>
        <dbReference type="SAM" id="SignalP"/>
    </source>
</evidence>
<keyword evidence="3" id="KW-1185">Reference proteome</keyword>
<comment type="caution">
    <text evidence="2">The sequence shown here is derived from an EMBL/GenBank/DDBJ whole genome shotgun (WGS) entry which is preliminary data.</text>
</comment>
<evidence type="ECO:0000313" key="2">
    <source>
        <dbReference type="EMBL" id="MFC3193321.1"/>
    </source>
</evidence>
<organism evidence="2 3">
    <name type="scientific">Marinicella sediminis</name>
    <dbReference type="NCBI Taxonomy" id="1792834"/>
    <lineage>
        <taxon>Bacteria</taxon>
        <taxon>Pseudomonadati</taxon>
        <taxon>Pseudomonadota</taxon>
        <taxon>Gammaproteobacteria</taxon>
        <taxon>Lysobacterales</taxon>
        <taxon>Marinicellaceae</taxon>
        <taxon>Marinicella</taxon>
    </lineage>
</organism>
<sequence length="379" mass="43474">MMKQVYLILLLLSATATQAEQGLSREEQANLELLAWEHGFYRHLLEQKNPELQAYGLFLFHPNTFDPPAAERVELLTPVMNSLVKRQDLNLHTMWLINDLCRSDQVYPDCDINLLNDHMFKQHGDQLLPYIRPLNQAMRAGIEGEVFDWVNRMAEASSFQLKMDNSPLFIETLDQYATDHPLPTGYLYEHLGVGQLTDLDDYSAEQLKYLHDNASGHLLLVMKINFSMIMPVPAFRGLLDACDTYQELSQACVTIGRILAGNDDQYLSTAIGHKIQSTAWKLAGQNDPAMLAEQTYHAYQKEITCLNNQFTFQVIGKMDLDFMRDNMKIKREQGERTALIHAARYFHQQKIQQGIPADELQSPEDCLYQPIEQQSAQHP</sequence>
<name>A0ABV7J570_9GAMM</name>
<dbReference type="RefSeq" id="WP_157892666.1">
    <property type="nucleotide sequence ID" value="NZ_JBHRTS010000002.1"/>
</dbReference>
<reference evidence="3" key="1">
    <citation type="journal article" date="2019" name="Int. J. Syst. Evol. Microbiol.">
        <title>The Global Catalogue of Microorganisms (GCM) 10K type strain sequencing project: providing services to taxonomists for standard genome sequencing and annotation.</title>
        <authorList>
            <consortium name="The Broad Institute Genomics Platform"/>
            <consortium name="The Broad Institute Genome Sequencing Center for Infectious Disease"/>
            <person name="Wu L."/>
            <person name="Ma J."/>
        </authorList>
    </citation>
    <scope>NUCLEOTIDE SEQUENCE [LARGE SCALE GENOMIC DNA]</scope>
    <source>
        <strain evidence="3">KCTC 42953</strain>
    </source>
</reference>
<keyword evidence="1" id="KW-0732">Signal</keyword>
<protein>
    <submittedName>
        <fullName evidence="2">Uncharacterized protein</fullName>
    </submittedName>
</protein>
<evidence type="ECO:0000313" key="3">
    <source>
        <dbReference type="Proteomes" id="UP001595533"/>
    </source>
</evidence>